<reference evidence="1 2" key="1">
    <citation type="journal article" date="2019" name="mSystems">
        <title>Life at home and on the roam: Genomic adaptions reflect the dual lifestyle of an intracellular, facultative symbiont.</title>
        <authorList>
            <person name="Burgsdorf I."/>
        </authorList>
    </citation>
    <scope>NUCLEOTIDE SEQUENCE [LARGE SCALE GENOMIC DNA]</scope>
    <source>
        <strain evidence="1">277cV</strain>
    </source>
</reference>
<comment type="caution">
    <text evidence="1">The sequence shown here is derived from an EMBL/GenBank/DDBJ whole genome shotgun (WGS) entry which is preliminary data.</text>
</comment>
<dbReference type="InterPro" id="IPR021256">
    <property type="entry name" value="DUF2808"/>
</dbReference>
<evidence type="ECO:0000313" key="2">
    <source>
        <dbReference type="Proteomes" id="UP000317990"/>
    </source>
</evidence>
<sequence length="184" mass="20496">MKRAVAGLCLGMLVLWGPLSEGLEALEQSGVFQFRWKPDKEFQMLDYNVKSSEPEAKNKLLLKMEPLSGKVDALRVSIPEAFHDNNGKIYADTILIKLDCSRPAGQLSKTTCASELPVEVVISEDLAFISILPERLIDPEENVAIELELVNPEIGIFQFNAFVREAGGSLHDYQGSWLFDVNPM</sequence>
<dbReference type="Pfam" id="PF10989">
    <property type="entry name" value="DUF2808"/>
    <property type="match status" value="1"/>
</dbReference>
<name>A0A524RQH3_9CHRO</name>
<proteinExistence type="predicted"/>
<organism evidence="1 2">
    <name type="scientific">Aphanocapsa feldmannii 277cV</name>
    <dbReference type="NCBI Taxonomy" id="2507553"/>
    <lineage>
        <taxon>Bacteria</taxon>
        <taxon>Bacillati</taxon>
        <taxon>Cyanobacteriota</taxon>
        <taxon>Cyanophyceae</taxon>
        <taxon>Oscillatoriophycideae</taxon>
        <taxon>Chroococcales</taxon>
        <taxon>Microcystaceae</taxon>
        <taxon>Aphanocapsa</taxon>
    </lineage>
</organism>
<protein>
    <submittedName>
        <fullName evidence="1">DUF2808 domain-containing protein</fullName>
    </submittedName>
</protein>
<gene>
    <name evidence="1" type="ORF">ERJ67_01765</name>
</gene>
<dbReference type="AlphaFoldDB" id="A0A524RQH3"/>
<accession>A0A524RQH3</accession>
<evidence type="ECO:0000313" key="1">
    <source>
        <dbReference type="EMBL" id="TGG94736.1"/>
    </source>
</evidence>
<dbReference type="EMBL" id="SRMO01000030">
    <property type="protein sequence ID" value="TGG94736.1"/>
    <property type="molecule type" value="Genomic_DNA"/>
</dbReference>
<dbReference type="Proteomes" id="UP000317990">
    <property type="component" value="Unassembled WGS sequence"/>
</dbReference>